<sequence length="214" mass="23245">MPSLFTALSLSTLAGPRIIPQVPTLAELQKQSESLGSSISESLPSSLPAYPTSFQSSSSFPSLSGGGGNGNAKVKGTYTVLRPEKTAVLGRDPAGLLPRLNPSVFEGKSWYTRKFLSAGSGFIVNGQSAAPPSYTESDPHPHHDQLVPPNKLKKQFPRWLRLQQSIPEEDAKPRMVGSKVYAESVHSGQPSIHEMHKEDTKPGFWEWMTCRACT</sequence>
<accession>A0A854QFZ3</accession>
<feature type="region of interest" description="Disordered" evidence="1">
    <location>
        <begin position="129"/>
        <end position="149"/>
    </location>
</feature>
<evidence type="ECO:0000313" key="3">
    <source>
        <dbReference type="Proteomes" id="UP000199727"/>
    </source>
</evidence>
<organism evidence="2 3">
    <name type="scientific">Cryptococcus neoformans Tu259-1</name>
    <dbReference type="NCBI Taxonomy" id="1230072"/>
    <lineage>
        <taxon>Eukaryota</taxon>
        <taxon>Fungi</taxon>
        <taxon>Dikarya</taxon>
        <taxon>Basidiomycota</taxon>
        <taxon>Agaricomycotina</taxon>
        <taxon>Tremellomycetes</taxon>
        <taxon>Tremellales</taxon>
        <taxon>Cryptococcaceae</taxon>
        <taxon>Cryptococcus</taxon>
        <taxon>Cryptococcus neoformans species complex</taxon>
    </lineage>
</organism>
<evidence type="ECO:0000313" key="2">
    <source>
        <dbReference type="EMBL" id="OXG23897.1"/>
    </source>
</evidence>
<protein>
    <submittedName>
        <fullName evidence="2">Uncharacterized protein</fullName>
    </submittedName>
</protein>
<proteinExistence type="predicted"/>
<dbReference type="EMBL" id="AMKT01000034">
    <property type="protein sequence ID" value="OXG23897.1"/>
    <property type="molecule type" value="Genomic_DNA"/>
</dbReference>
<reference evidence="2 3" key="1">
    <citation type="submission" date="2017-06" db="EMBL/GenBank/DDBJ databases">
        <title>Global population genomics of the pathogenic fungus Cryptococcus neoformans var. grubii.</title>
        <authorList>
            <person name="Cuomo C."/>
            <person name="Litvintseva A."/>
            <person name="Chen Y."/>
            <person name="Young S."/>
            <person name="Zeng Q."/>
            <person name="Chapman S."/>
            <person name="Gujja S."/>
            <person name="Saif S."/>
            <person name="Birren B."/>
        </authorList>
    </citation>
    <scope>NUCLEOTIDE SEQUENCE [LARGE SCALE GENOMIC DNA]</scope>
    <source>
        <strain evidence="2 3">Tu259-1</strain>
    </source>
</reference>
<gene>
    <name evidence="2" type="ORF">C361_02437</name>
</gene>
<comment type="caution">
    <text evidence="2">The sequence shown here is derived from an EMBL/GenBank/DDBJ whole genome shotgun (WGS) entry which is preliminary data.</text>
</comment>
<dbReference type="AlphaFoldDB" id="A0A854QFZ3"/>
<dbReference type="Proteomes" id="UP000199727">
    <property type="component" value="Unassembled WGS sequence"/>
</dbReference>
<name>A0A854QFZ3_CRYNE</name>
<evidence type="ECO:0000256" key="1">
    <source>
        <dbReference type="SAM" id="MobiDB-lite"/>
    </source>
</evidence>